<dbReference type="Pfam" id="PF10794">
    <property type="entry name" value="DUF2606"/>
    <property type="match status" value="1"/>
</dbReference>
<name>A0A9W5QYN1_BACCE</name>
<dbReference type="GO" id="GO:0006508">
    <property type="term" value="P:proteolysis"/>
    <property type="evidence" value="ECO:0007669"/>
    <property type="project" value="InterPro"/>
</dbReference>
<evidence type="ECO:0000256" key="1">
    <source>
        <dbReference type="ARBA" id="ARBA00022729"/>
    </source>
</evidence>
<dbReference type="PANTHER" id="PTHR15462">
    <property type="entry name" value="SERINE PROTEASE"/>
    <property type="match status" value="1"/>
</dbReference>
<keyword evidence="3" id="KW-0472">Membrane</keyword>
<organism evidence="4 5">
    <name type="scientific">Bacillus cereus HuB4-4</name>
    <dbReference type="NCBI Taxonomy" id="1053211"/>
    <lineage>
        <taxon>Bacteria</taxon>
        <taxon>Bacillati</taxon>
        <taxon>Bacillota</taxon>
        <taxon>Bacilli</taxon>
        <taxon>Bacillales</taxon>
        <taxon>Bacillaceae</taxon>
        <taxon>Bacillus</taxon>
        <taxon>Bacillus cereus group</taxon>
    </lineage>
</organism>
<dbReference type="PANTHER" id="PTHR15462:SF8">
    <property type="entry name" value="SERINE PROTEASE"/>
    <property type="match status" value="1"/>
</dbReference>
<sequence length="240" mass="27277">MLYSFISIRYMLALYSFGVLFIFFCIVFLVNQKVYAEDVPWTSVSNEGERELFQEQLLYSNDRRGEDLVSPSFEGRKHGGEDWGAYLENSKLSYSSNILTYSLIGINDRIRVNDRISATVHVATQYNSGEIYGCTGALISKDTVLTAGHCIYNKEIGRWATNVIATPWRNGGQAPYLSFYVKNKEKQPIKNFEIILMKDESPEPSKEIGISIGKTDEEGKVIWSNVMKGKYIIFLPNSKT</sequence>
<keyword evidence="3" id="KW-1133">Transmembrane helix</keyword>
<evidence type="ECO:0000313" key="4">
    <source>
        <dbReference type="EMBL" id="EOP95787.1"/>
    </source>
</evidence>
<dbReference type="Proteomes" id="UP000014009">
    <property type="component" value="Unassembled WGS sequence"/>
</dbReference>
<dbReference type="RefSeq" id="WP_016097777.1">
    <property type="nucleotide sequence ID" value="NZ_KB976537.1"/>
</dbReference>
<dbReference type="InterPro" id="IPR009003">
    <property type="entry name" value="Peptidase_S1_PA"/>
</dbReference>
<dbReference type="InterPro" id="IPR050966">
    <property type="entry name" value="Glutamyl_endopeptidase"/>
</dbReference>
<evidence type="ECO:0000256" key="2">
    <source>
        <dbReference type="ARBA" id="ARBA00022825"/>
    </source>
</evidence>
<feature type="transmembrane region" description="Helical" evidence="3">
    <location>
        <begin position="12"/>
        <end position="30"/>
    </location>
</feature>
<keyword evidence="1" id="KW-0732">Signal</keyword>
<evidence type="ECO:0008006" key="6">
    <source>
        <dbReference type="Google" id="ProtNLM"/>
    </source>
</evidence>
<protein>
    <recommendedName>
        <fullName evidence="6">Serine protease</fullName>
    </recommendedName>
</protein>
<keyword evidence="2" id="KW-0645">Protease</keyword>
<evidence type="ECO:0000313" key="5">
    <source>
        <dbReference type="Proteomes" id="UP000014009"/>
    </source>
</evidence>
<dbReference type="InterPro" id="IPR043504">
    <property type="entry name" value="Peptidase_S1_PA_chymotrypsin"/>
</dbReference>
<dbReference type="AlphaFoldDB" id="A0A9W5QYN1"/>
<evidence type="ECO:0000256" key="3">
    <source>
        <dbReference type="SAM" id="Phobius"/>
    </source>
</evidence>
<proteinExistence type="predicted"/>
<keyword evidence="3" id="KW-0812">Transmembrane</keyword>
<dbReference type="Gene3D" id="2.40.10.10">
    <property type="entry name" value="Trypsin-like serine proteases"/>
    <property type="match status" value="2"/>
</dbReference>
<accession>A0A9W5QYN1</accession>
<dbReference type="EMBL" id="AHEF01000021">
    <property type="protein sequence ID" value="EOP95787.1"/>
    <property type="molecule type" value="Genomic_DNA"/>
</dbReference>
<gene>
    <name evidence="4" type="ORF">IGM_00836</name>
</gene>
<dbReference type="InterPro" id="IPR019730">
    <property type="entry name" value="DUF2606"/>
</dbReference>
<dbReference type="GO" id="GO:0004252">
    <property type="term" value="F:serine-type endopeptidase activity"/>
    <property type="evidence" value="ECO:0007669"/>
    <property type="project" value="InterPro"/>
</dbReference>
<keyword evidence="2" id="KW-0720">Serine protease</keyword>
<keyword evidence="2" id="KW-0378">Hydrolase</keyword>
<dbReference type="SUPFAM" id="SSF50494">
    <property type="entry name" value="Trypsin-like serine proteases"/>
    <property type="match status" value="1"/>
</dbReference>
<reference evidence="4 5" key="1">
    <citation type="submission" date="2012-12" db="EMBL/GenBank/DDBJ databases">
        <title>The Genome Sequence of Bacillus cereus HuB4-4.</title>
        <authorList>
            <consortium name="The Broad Institute Genome Sequencing Platform"/>
            <consortium name="The Broad Institute Genome Sequencing Center for Infectious Disease"/>
            <person name="Feldgarden M."/>
            <person name="Van der Auwera G.A."/>
            <person name="Mahillon J."/>
            <person name="Duprez V."/>
            <person name="Timmery S."/>
            <person name="Mattelet C."/>
            <person name="Dierick K."/>
            <person name="Sun M."/>
            <person name="Yu Z."/>
            <person name="Zhu L."/>
            <person name="Hu X."/>
            <person name="Shank E.B."/>
            <person name="Swiecicka I."/>
            <person name="Hansen B.M."/>
            <person name="Andrup L."/>
            <person name="Walker B."/>
            <person name="Young S.K."/>
            <person name="Zeng Q."/>
            <person name="Gargeya S."/>
            <person name="Fitzgerald M."/>
            <person name="Haas B."/>
            <person name="Abouelleil A."/>
            <person name="Alvarado L."/>
            <person name="Arachchi H.M."/>
            <person name="Berlin A.M."/>
            <person name="Chapman S.B."/>
            <person name="Dewar J."/>
            <person name="Goldberg J."/>
            <person name="Griggs A."/>
            <person name="Gujja S."/>
            <person name="Hansen M."/>
            <person name="Howarth C."/>
            <person name="Imamovic A."/>
            <person name="Larimer J."/>
            <person name="McCowan C."/>
            <person name="Murphy C."/>
            <person name="Neiman D."/>
            <person name="Pearson M."/>
            <person name="Priest M."/>
            <person name="Roberts A."/>
            <person name="Saif S."/>
            <person name="Shea T."/>
            <person name="Sisk P."/>
            <person name="Sykes S."/>
            <person name="Wortman J."/>
            <person name="Nusbaum C."/>
            <person name="Birren B."/>
        </authorList>
    </citation>
    <scope>NUCLEOTIDE SEQUENCE [LARGE SCALE GENOMIC DNA]</scope>
    <source>
        <strain evidence="4 5">HuB4-4</strain>
    </source>
</reference>
<comment type="caution">
    <text evidence="4">The sequence shown here is derived from an EMBL/GenBank/DDBJ whole genome shotgun (WGS) entry which is preliminary data.</text>
</comment>